<dbReference type="PANTHER" id="PTHR31480">
    <property type="entry name" value="BIFUNCTIONAL LYCOPENE CYCLASE/PHYTOENE SYNTHASE"/>
    <property type="match status" value="1"/>
</dbReference>
<evidence type="ECO:0000256" key="2">
    <source>
        <dbReference type="ARBA" id="ARBA00022679"/>
    </source>
</evidence>
<name>A0A3N2H8J2_9PSEU</name>
<dbReference type="EMBL" id="RKHY01000001">
    <property type="protein sequence ID" value="ROS44819.1"/>
    <property type="molecule type" value="Genomic_DNA"/>
</dbReference>
<dbReference type="InterPro" id="IPR019845">
    <property type="entry name" value="Squalene/phytoene_synthase_CS"/>
</dbReference>
<comment type="caution">
    <text evidence="3">The sequence shown here is derived from an EMBL/GenBank/DDBJ whole genome shotgun (WGS) entry which is preliminary data.</text>
</comment>
<keyword evidence="2" id="KW-0808">Transferase</keyword>
<dbReference type="AlphaFoldDB" id="A0A3N2H8J2"/>
<dbReference type="InterPro" id="IPR008949">
    <property type="entry name" value="Isoprenoid_synthase_dom_sf"/>
</dbReference>
<proteinExistence type="predicted"/>
<dbReference type="CDD" id="cd00683">
    <property type="entry name" value="Trans_IPPS_HH"/>
    <property type="match status" value="1"/>
</dbReference>
<sequence>MTGALDAAGITEPRLREAYVRCRRLNAEHGRTYYLATRLLTKAQRPAVHALYGFARFADDIVDSAPPGSDPARRLEALSAELFAGLDSGRSDDPVLAAVVDTAGRYGIRRDLFAAFLDSMRMDLTVTGYADRAALDRYVHGSAEVIGLQMLPVLGTVGEQAEAAPYAAALGKAFQLTNFLRDVAEDLDRGRVYLPADELAAFGVDRDLLLWCHRHGRTDPRVREALAAQHATTREIYAYARAGIDRLHPVSRPCIATALVLYSEILDRIEAAEFAVFAHRARVGRARRVRLALSGLARAIWARRGRRAADLTAAATERWA</sequence>
<dbReference type="Proteomes" id="UP000274843">
    <property type="component" value="Unassembled WGS sequence"/>
</dbReference>
<protein>
    <submittedName>
        <fullName evidence="3">Phytoene synthase</fullName>
    </submittedName>
</protein>
<dbReference type="GeneID" id="301848506"/>
<accession>A0A3N2H8J2</accession>
<evidence type="ECO:0000313" key="4">
    <source>
        <dbReference type="Proteomes" id="UP000274843"/>
    </source>
</evidence>
<dbReference type="Gene3D" id="1.10.600.10">
    <property type="entry name" value="Farnesyl Diphosphate Synthase"/>
    <property type="match status" value="1"/>
</dbReference>
<dbReference type="UniPathway" id="UPA00799"/>
<dbReference type="GO" id="GO:0051996">
    <property type="term" value="F:squalene synthase [NAD(P)H] activity"/>
    <property type="evidence" value="ECO:0007669"/>
    <property type="project" value="InterPro"/>
</dbReference>
<reference evidence="3 4" key="1">
    <citation type="submission" date="2018-11" db="EMBL/GenBank/DDBJ databases">
        <title>Sequencing the genomes of 1000 actinobacteria strains.</title>
        <authorList>
            <person name="Klenk H.-P."/>
        </authorList>
    </citation>
    <scope>NUCLEOTIDE SEQUENCE [LARGE SCALE GENOMIC DNA]</scope>
    <source>
        <strain evidence="3 4">DSM 44348</strain>
    </source>
</reference>
<dbReference type="PROSITE" id="PS01045">
    <property type="entry name" value="SQUALEN_PHYTOEN_SYN_2"/>
    <property type="match status" value="1"/>
</dbReference>
<evidence type="ECO:0000313" key="3">
    <source>
        <dbReference type="EMBL" id="ROS44819.1"/>
    </source>
</evidence>
<organism evidence="3 4">
    <name type="scientific">Amycolatopsis thermoflava</name>
    <dbReference type="NCBI Taxonomy" id="84480"/>
    <lineage>
        <taxon>Bacteria</taxon>
        <taxon>Bacillati</taxon>
        <taxon>Actinomycetota</taxon>
        <taxon>Actinomycetes</taxon>
        <taxon>Pseudonocardiales</taxon>
        <taxon>Pseudonocardiaceae</taxon>
        <taxon>Amycolatopsis</taxon>
        <taxon>Amycolatopsis methanolica group</taxon>
    </lineage>
</organism>
<dbReference type="InterPro" id="IPR002060">
    <property type="entry name" value="Squ/phyt_synthse"/>
</dbReference>
<dbReference type="RefSeq" id="WP_123686709.1">
    <property type="nucleotide sequence ID" value="NZ_CBDRBK010000004.1"/>
</dbReference>
<dbReference type="InterPro" id="IPR033904">
    <property type="entry name" value="Trans_IPPS_HH"/>
</dbReference>
<gene>
    <name evidence="3" type="ORF">EDD35_7270</name>
</gene>
<dbReference type="SUPFAM" id="SSF48576">
    <property type="entry name" value="Terpenoid synthases"/>
    <property type="match status" value="1"/>
</dbReference>
<dbReference type="Pfam" id="PF00494">
    <property type="entry name" value="SQS_PSY"/>
    <property type="match status" value="1"/>
</dbReference>
<dbReference type="SFLD" id="SFLDS00005">
    <property type="entry name" value="Isoprenoid_Synthase_Type_I"/>
    <property type="match status" value="1"/>
</dbReference>
<dbReference type="SFLD" id="SFLDG01018">
    <property type="entry name" value="Squalene/Phytoene_Synthase_Lik"/>
    <property type="match status" value="1"/>
</dbReference>
<keyword evidence="4" id="KW-1185">Reference proteome</keyword>
<dbReference type="GO" id="GO:0016117">
    <property type="term" value="P:carotenoid biosynthetic process"/>
    <property type="evidence" value="ECO:0007669"/>
    <property type="project" value="UniProtKB-ARBA"/>
</dbReference>
<evidence type="ECO:0000256" key="1">
    <source>
        <dbReference type="ARBA" id="ARBA00004684"/>
    </source>
</evidence>
<dbReference type="InterPro" id="IPR044843">
    <property type="entry name" value="Trans_IPPS_bact-type"/>
</dbReference>
<comment type="pathway">
    <text evidence="1">Carotenoid biosynthesis; phytoene biosynthesis.</text>
</comment>
<dbReference type="SFLD" id="SFLDG01212">
    <property type="entry name" value="Phytoene_synthase_like"/>
    <property type="match status" value="1"/>
</dbReference>
<dbReference type="GO" id="GO:0004311">
    <property type="term" value="F:geranylgeranyl diphosphate synthase activity"/>
    <property type="evidence" value="ECO:0007669"/>
    <property type="project" value="InterPro"/>
</dbReference>